<evidence type="ECO:0000256" key="1">
    <source>
        <dbReference type="SAM" id="MobiDB-lite"/>
    </source>
</evidence>
<protein>
    <submittedName>
        <fullName evidence="2">Uncharacterized protein</fullName>
    </submittedName>
</protein>
<comment type="caution">
    <text evidence="2">The sequence shown here is derived from an EMBL/GenBank/DDBJ whole genome shotgun (WGS) entry which is preliminary data.</text>
</comment>
<dbReference type="Proteomes" id="UP001433268">
    <property type="component" value="Unassembled WGS sequence"/>
</dbReference>
<feature type="compositionally biased region" description="Acidic residues" evidence="1">
    <location>
        <begin position="459"/>
        <end position="468"/>
    </location>
</feature>
<feature type="region of interest" description="Disordered" evidence="1">
    <location>
        <begin position="597"/>
        <end position="629"/>
    </location>
</feature>
<dbReference type="RefSeq" id="XP_066671904.1">
    <property type="nucleotide sequence ID" value="XM_066808286.1"/>
</dbReference>
<feature type="compositionally biased region" description="Polar residues" evidence="1">
    <location>
        <begin position="21"/>
        <end position="34"/>
    </location>
</feature>
<evidence type="ECO:0000313" key="2">
    <source>
        <dbReference type="EMBL" id="KAK8089010.1"/>
    </source>
</evidence>
<keyword evidence="3" id="KW-1185">Reference proteome</keyword>
<reference evidence="2 3" key="1">
    <citation type="submission" date="2023-01" db="EMBL/GenBank/DDBJ databases">
        <title>Analysis of 21 Apiospora genomes using comparative genomics revels a genus with tremendous synthesis potential of carbohydrate active enzymes and secondary metabolites.</title>
        <authorList>
            <person name="Sorensen T."/>
        </authorList>
    </citation>
    <scope>NUCLEOTIDE SEQUENCE [LARGE SCALE GENOMIC DNA]</scope>
    <source>
        <strain evidence="2 3">CBS 114990</strain>
    </source>
</reference>
<feature type="compositionally biased region" description="Basic and acidic residues" evidence="1">
    <location>
        <begin position="469"/>
        <end position="478"/>
    </location>
</feature>
<feature type="compositionally biased region" description="Polar residues" evidence="1">
    <location>
        <begin position="115"/>
        <end position="129"/>
    </location>
</feature>
<feature type="compositionally biased region" description="Acidic residues" evidence="1">
    <location>
        <begin position="247"/>
        <end position="259"/>
    </location>
</feature>
<feature type="region of interest" description="Disordered" evidence="1">
    <location>
        <begin position="106"/>
        <end position="166"/>
    </location>
</feature>
<feature type="compositionally biased region" description="Polar residues" evidence="1">
    <location>
        <begin position="261"/>
        <end position="270"/>
    </location>
</feature>
<accession>A0ABR1X0W4</accession>
<name>A0ABR1X0W4_9PEZI</name>
<feature type="compositionally biased region" description="Basic residues" evidence="1">
    <location>
        <begin position="369"/>
        <end position="396"/>
    </location>
</feature>
<dbReference type="GeneID" id="92041346"/>
<feature type="compositionally biased region" description="Polar residues" evidence="1">
    <location>
        <begin position="436"/>
        <end position="445"/>
    </location>
</feature>
<feature type="compositionally biased region" description="Basic and acidic residues" evidence="1">
    <location>
        <begin position="448"/>
        <end position="458"/>
    </location>
</feature>
<proteinExistence type="predicted"/>
<dbReference type="EMBL" id="JAQQWN010000004">
    <property type="protein sequence ID" value="KAK8089010.1"/>
    <property type="molecule type" value="Genomic_DNA"/>
</dbReference>
<feature type="compositionally biased region" description="Basic residues" evidence="1">
    <location>
        <begin position="409"/>
        <end position="421"/>
    </location>
</feature>
<feature type="region of interest" description="Disordered" evidence="1">
    <location>
        <begin position="236"/>
        <end position="282"/>
    </location>
</feature>
<evidence type="ECO:0000313" key="3">
    <source>
        <dbReference type="Proteomes" id="UP001433268"/>
    </source>
</evidence>
<sequence>MSLKKRSVPESGFDDIRDESQSVLESTQVESDSNTNSIPLTCFICPNSPHFSDISHLLTHISSKGHLQNKFKMDIDKKTDQGAARRMQQFDSWYQGNGIEDLLRARSDAREQKQRTSQSRRPGSMTNTKVKAPTSHGSGSVMKRGRGGQRNNIIRPKPRTSNIKPDFDEESATVADGMPFSYGLQFPLWHPGHDSQTFGPPSYPASIGFPFSTMLNGPDYSQYNGIASGHFVEYEDDDGFSNYQAPSDEDEDVEDEDDVTSFPSDNTADTSLIGIPDLPEGLTAEDAHNAKFKKGEWLKGMDVFDAASQEDRRKRNQRKDPSVLAKMQLNSGLVAQTETVCDLHFNKQRERNVYDEPSIDGSGDEKKASRTGRGRKPRVSKAPRAKSPKPRARKPKATQLPKSGPASRGSRRIRGTTRGRGGRPATLASRDDENAVPTNTRVTRSSRLKADDQIKVEPEEQVYGDGPEDVFRDSEVSSRDPNSFSAGHFGFPFGQRPSDGLPGLALRPGHPNLNLLSPTPTHKAQHSRLYSGKENDVFAFQHEPASNPYLPSLSPHEGNSFNPLCIQPRDGVGFRPFSPYEDDAKPITNGFQPINAHNGHNGYNSLHFPSRDTPSTFQSSRHHHDNFNI</sequence>
<feature type="region of interest" description="Disordered" evidence="1">
    <location>
        <begin position="352"/>
        <end position="482"/>
    </location>
</feature>
<gene>
    <name evidence="2" type="ORF">PG997_003971</name>
</gene>
<feature type="region of interest" description="Disordered" evidence="1">
    <location>
        <begin position="1"/>
        <end position="34"/>
    </location>
</feature>
<feature type="compositionally biased region" description="Basic residues" evidence="1">
    <location>
        <begin position="620"/>
        <end position="629"/>
    </location>
</feature>
<organism evidence="2 3">
    <name type="scientific">Apiospora hydei</name>
    <dbReference type="NCBI Taxonomy" id="1337664"/>
    <lineage>
        <taxon>Eukaryota</taxon>
        <taxon>Fungi</taxon>
        <taxon>Dikarya</taxon>
        <taxon>Ascomycota</taxon>
        <taxon>Pezizomycotina</taxon>
        <taxon>Sordariomycetes</taxon>
        <taxon>Xylariomycetidae</taxon>
        <taxon>Amphisphaeriales</taxon>
        <taxon>Apiosporaceae</taxon>
        <taxon>Apiospora</taxon>
    </lineage>
</organism>